<dbReference type="AlphaFoldDB" id="A0A7W9LMP4"/>
<dbReference type="InterPro" id="IPR013022">
    <property type="entry name" value="Xyl_isomerase-like_TIM-brl"/>
</dbReference>
<dbReference type="InterPro" id="IPR050312">
    <property type="entry name" value="IolE/XylAMocC-like"/>
</dbReference>
<dbReference type="Gene3D" id="3.20.20.150">
    <property type="entry name" value="Divalent-metal-dependent TIM barrel enzymes"/>
    <property type="match status" value="1"/>
</dbReference>
<dbReference type="InterPro" id="IPR036237">
    <property type="entry name" value="Xyl_isomerase-like_sf"/>
</dbReference>
<evidence type="ECO:0000259" key="1">
    <source>
        <dbReference type="Pfam" id="PF01261"/>
    </source>
</evidence>
<dbReference type="PANTHER" id="PTHR12110">
    <property type="entry name" value="HYDROXYPYRUVATE ISOMERASE"/>
    <property type="match status" value="1"/>
</dbReference>
<name>A0A7W9LMP4_9ACTN</name>
<dbReference type="Proteomes" id="UP000542813">
    <property type="component" value="Unassembled WGS sequence"/>
</dbReference>
<evidence type="ECO:0000313" key="2">
    <source>
        <dbReference type="EMBL" id="MBB5789475.1"/>
    </source>
</evidence>
<dbReference type="PANTHER" id="PTHR12110:SF41">
    <property type="entry name" value="INOSOSE DEHYDRATASE"/>
    <property type="match status" value="1"/>
</dbReference>
<proteinExistence type="predicted"/>
<gene>
    <name evidence="2" type="ORF">HD601_004050</name>
</gene>
<organism evidence="2 3">
    <name type="scientific">Jiangella mangrovi</name>
    <dbReference type="NCBI Taxonomy" id="1524084"/>
    <lineage>
        <taxon>Bacteria</taxon>
        <taxon>Bacillati</taxon>
        <taxon>Actinomycetota</taxon>
        <taxon>Actinomycetes</taxon>
        <taxon>Jiangellales</taxon>
        <taxon>Jiangellaceae</taxon>
        <taxon>Jiangella</taxon>
    </lineage>
</organism>
<evidence type="ECO:0000313" key="3">
    <source>
        <dbReference type="Proteomes" id="UP000542813"/>
    </source>
</evidence>
<keyword evidence="3" id="KW-1185">Reference proteome</keyword>
<accession>A0A7W9LMP4</accession>
<protein>
    <submittedName>
        <fullName evidence="2">Sugar phosphate isomerase/epimerase</fullName>
    </submittedName>
</protein>
<reference evidence="2 3" key="1">
    <citation type="submission" date="2020-08" db="EMBL/GenBank/DDBJ databases">
        <title>Sequencing the genomes of 1000 actinobacteria strains.</title>
        <authorList>
            <person name="Klenk H.-P."/>
        </authorList>
    </citation>
    <scope>NUCLEOTIDE SEQUENCE [LARGE SCALE GENOMIC DNA]</scope>
    <source>
        <strain evidence="2 3">DSM 102122</strain>
    </source>
</reference>
<comment type="caution">
    <text evidence="2">The sequence shown here is derived from an EMBL/GenBank/DDBJ whole genome shotgun (WGS) entry which is preliminary data.</text>
</comment>
<dbReference type="SUPFAM" id="SSF51658">
    <property type="entry name" value="Xylose isomerase-like"/>
    <property type="match status" value="1"/>
</dbReference>
<feature type="domain" description="Xylose isomerase-like TIM barrel" evidence="1">
    <location>
        <begin position="26"/>
        <end position="289"/>
    </location>
</feature>
<dbReference type="GO" id="GO:0016853">
    <property type="term" value="F:isomerase activity"/>
    <property type="evidence" value="ECO:0007669"/>
    <property type="project" value="UniProtKB-KW"/>
</dbReference>
<dbReference type="EMBL" id="JACHMM010000001">
    <property type="protein sequence ID" value="MBB5789475.1"/>
    <property type="molecule type" value="Genomic_DNA"/>
</dbReference>
<dbReference type="Pfam" id="PF01261">
    <property type="entry name" value="AP_endonuc_2"/>
    <property type="match status" value="1"/>
</dbReference>
<keyword evidence="2" id="KW-0413">Isomerase</keyword>
<sequence length="315" mass="34101">MRIAAFPKGELQAMVLQRTKTVFEWIDEAASLGVEGLELHTGFLWETGDDYVAKVGEAIEAAGFAMPMMCASPDFTNPDADVRARELDDQAWFMRTTAALGGPGATCRVLSGQAHPGVAVEQGLQWAGDAIRSLLPLAAELGITLAIENHYKASTWKYPEFAQRPEVFRALVDGIDDHVHFGVQFDPSNAITAGVDSAEFLETVVDRVVTMQASDRHLVNGATLDALRLADGTIGYSPDLAHGVVGQGLNDYDRIFAILTANGYDGWISIEDGVNGMDELRASVDFLKAARERWFGGSTVVRVESHERAKGQSTT</sequence>